<organism evidence="2 3">
    <name type="scientific">Marasmiellus scandens</name>
    <dbReference type="NCBI Taxonomy" id="2682957"/>
    <lineage>
        <taxon>Eukaryota</taxon>
        <taxon>Fungi</taxon>
        <taxon>Dikarya</taxon>
        <taxon>Basidiomycota</taxon>
        <taxon>Agaricomycotina</taxon>
        <taxon>Agaricomycetes</taxon>
        <taxon>Agaricomycetidae</taxon>
        <taxon>Agaricales</taxon>
        <taxon>Marasmiineae</taxon>
        <taxon>Omphalotaceae</taxon>
        <taxon>Marasmiellus</taxon>
    </lineage>
</organism>
<keyword evidence="3" id="KW-1185">Reference proteome</keyword>
<comment type="caution">
    <text evidence="2">The sequence shown here is derived from an EMBL/GenBank/DDBJ whole genome shotgun (WGS) entry which is preliminary data.</text>
</comment>
<feature type="compositionally biased region" description="Pro residues" evidence="1">
    <location>
        <begin position="60"/>
        <end position="81"/>
    </location>
</feature>
<feature type="compositionally biased region" description="Polar residues" evidence="1">
    <location>
        <begin position="39"/>
        <end position="58"/>
    </location>
</feature>
<gene>
    <name evidence="2" type="ORF">VKT23_009452</name>
</gene>
<proteinExistence type="predicted"/>
<evidence type="ECO:0000313" key="2">
    <source>
        <dbReference type="EMBL" id="KAK7459469.1"/>
    </source>
</evidence>
<evidence type="ECO:0000313" key="3">
    <source>
        <dbReference type="Proteomes" id="UP001498398"/>
    </source>
</evidence>
<protein>
    <submittedName>
        <fullName evidence="2">Uncharacterized protein</fullName>
    </submittedName>
</protein>
<reference evidence="2 3" key="1">
    <citation type="submission" date="2024-01" db="EMBL/GenBank/DDBJ databases">
        <title>A draft genome for the cacao thread blight pathogen Marasmiellus scandens.</title>
        <authorList>
            <person name="Baruah I.K."/>
            <person name="Leung J."/>
            <person name="Bukari Y."/>
            <person name="Amoako-Attah I."/>
            <person name="Meinhardt L.W."/>
            <person name="Bailey B.A."/>
            <person name="Cohen S.P."/>
        </authorList>
    </citation>
    <scope>NUCLEOTIDE SEQUENCE [LARGE SCALE GENOMIC DNA]</scope>
    <source>
        <strain evidence="2 3">GH-19</strain>
    </source>
</reference>
<evidence type="ECO:0000256" key="1">
    <source>
        <dbReference type="SAM" id="MobiDB-lite"/>
    </source>
</evidence>
<sequence>MALKEEDVGPALNMMRAQEQEDLAVAHSNAQVYSSALGQTSFPTTTTPPRVNSPTVTKPSLPPRPSTAPFPLPPVTVKPWQ</sequence>
<dbReference type="Proteomes" id="UP001498398">
    <property type="component" value="Unassembled WGS sequence"/>
</dbReference>
<name>A0ABR1JDT0_9AGAR</name>
<dbReference type="EMBL" id="JBANRG010000016">
    <property type="protein sequence ID" value="KAK7459469.1"/>
    <property type="molecule type" value="Genomic_DNA"/>
</dbReference>
<accession>A0ABR1JDT0</accession>
<feature type="region of interest" description="Disordered" evidence="1">
    <location>
        <begin position="39"/>
        <end position="81"/>
    </location>
</feature>